<sequence length="137" mass="15851">MKKNAEVVNKPVTAEKKTPAERSLSDLRKIYTRAKRVRKEEEAMLALCKNCMQTIRTKKAAVDKLREETETEMVASAGRLDEHIRRVTRVLDSVTRMHITVCCKRLTIILSINLLSVFVCLCTRTSYWGQNQPHYRV</sequence>
<keyword evidence="1" id="KW-0472">Membrane</keyword>
<proteinExistence type="predicted"/>
<comment type="caution">
    <text evidence="2">The sequence shown here is derived from an EMBL/GenBank/DDBJ whole genome shotgun (WGS) entry which is preliminary data.</text>
</comment>
<dbReference type="OrthoDB" id="5845483at2759"/>
<protein>
    <submittedName>
        <fullName evidence="2">Uncharacterized protein</fullName>
    </submittedName>
</protein>
<evidence type="ECO:0000313" key="3">
    <source>
        <dbReference type="Proteomes" id="UP000024635"/>
    </source>
</evidence>
<reference evidence="3" key="1">
    <citation type="journal article" date="2015" name="Nat. Genet.">
        <title>The genome and transcriptome of the zoonotic hookworm Ancylostoma ceylanicum identify infection-specific gene families.</title>
        <authorList>
            <person name="Schwarz E.M."/>
            <person name="Hu Y."/>
            <person name="Antoshechkin I."/>
            <person name="Miller M.M."/>
            <person name="Sternberg P.W."/>
            <person name="Aroian R.V."/>
        </authorList>
    </citation>
    <scope>NUCLEOTIDE SEQUENCE</scope>
    <source>
        <strain evidence="3">HY135</strain>
    </source>
</reference>
<evidence type="ECO:0000256" key="1">
    <source>
        <dbReference type="SAM" id="Phobius"/>
    </source>
</evidence>
<keyword evidence="1" id="KW-0812">Transmembrane</keyword>
<dbReference type="Proteomes" id="UP000024635">
    <property type="component" value="Unassembled WGS sequence"/>
</dbReference>
<evidence type="ECO:0000313" key="2">
    <source>
        <dbReference type="EMBL" id="EYB82624.1"/>
    </source>
</evidence>
<dbReference type="AlphaFoldDB" id="A0A016RXC8"/>
<gene>
    <name evidence="2" type="primary">Acey_s0355.g3331</name>
    <name evidence="2" type="ORF">Y032_0355g3331</name>
</gene>
<organism evidence="2 3">
    <name type="scientific">Ancylostoma ceylanicum</name>
    <dbReference type="NCBI Taxonomy" id="53326"/>
    <lineage>
        <taxon>Eukaryota</taxon>
        <taxon>Metazoa</taxon>
        <taxon>Ecdysozoa</taxon>
        <taxon>Nematoda</taxon>
        <taxon>Chromadorea</taxon>
        <taxon>Rhabditida</taxon>
        <taxon>Rhabditina</taxon>
        <taxon>Rhabditomorpha</taxon>
        <taxon>Strongyloidea</taxon>
        <taxon>Ancylostomatidae</taxon>
        <taxon>Ancylostomatinae</taxon>
        <taxon>Ancylostoma</taxon>
    </lineage>
</organism>
<keyword evidence="1" id="KW-1133">Transmembrane helix</keyword>
<accession>A0A016RXC8</accession>
<name>A0A016RXC8_9BILA</name>
<dbReference type="EMBL" id="JARK01001691">
    <property type="protein sequence ID" value="EYB82624.1"/>
    <property type="molecule type" value="Genomic_DNA"/>
</dbReference>
<feature type="transmembrane region" description="Helical" evidence="1">
    <location>
        <begin position="106"/>
        <end position="127"/>
    </location>
</feature>
<keyword evidence="3" id="KW-1185">Reference proteome</keyword>